<dbReference type="Pfam" id="PF08291">
    <property type="entry name" value="Peptidase_M15_3"/>
    <property type="match status" value="1"/>
</dbReference>
<evidence type="ECO:0000313" key="2">
    <source>
        <dbReference type="EMBL" id="WAP69809.1"/>
    </source>
</evidence>
<dbReference type="Proteomes" id="UP001164020">
    <property type="component" value="Chromosome"/>
</dbReference>
<feature type="domain" description="Peptidase M15A C-terminal" evidence="1">
    <location>
        <begin position="1"/>
        <end position="44"/>
    </location>
</feature>
<keyword evidence="3" id="KW-1185">Reference proteome</keyword>
<dbReference type="GO" id="GO:0004180">
    <property type="term" value="F:carboxypeptidase activity"/>
    <property type="evidence" value="ECO:0007669"/>
    <property type="project" value="UniProtKB-KW"/>
</dbReference>
<keyword evidence="2" id="KW-0378">Hydrolase</keyword>
<proteinExistence type="predicted"/>
<dbReference type="Gene3D" id="3.30.1380.10">
    <property type="match status" value="1"/>
</dbReference>
<gene>
    <name evidence="2" type="ORF">OH818_06320</name>
</gene>
<protein>
    <submittedName>
        <fullName evidence="2">D-Ala-D-Ala carboxypeptidase family metallohydrolase</fullName>
    </submittedName>
</protein>
<keyword evidence="2" id="KW-0645">Protease</keyword>
<name>A0ABY7C147_9HYPH</name>
<dbReference type="InterPro" id="IPR009045">
    <property type="entry name" value="Zn_M74/Hedgehog-like"/>
</dbReference>
<dbReference type="RefSeq" id="WP_268882238.1">
    <property type="nucleotide sequence ID" value="NZ_CP114029.1"/>
</dbReference>
<organism evidence="2 3">
    <name type="scientific">Jiella pelagia</name>
    <dbReference type="NCBI Taxonomy" id="2986949"/>
    <lineage>
        <taxon>Bacteria</taxon>
        <taxon>Pseudomonadati</taxon>
        <taxon>Pseudomonadota</taxon>
        <taxon>Alphaproteobacteria</taxon>
        <taxon>Hyphomicrobiales</taxon>
        <taxon>Aurantimonadaceae</taxon>
        <taxon>Jiella</taxon>
    </lineage>
</organism>
<dbReference type="SUPFAM" id="SSF55166">
    <property type="entry name" value="Hedgehog/DD-peptidase"/>
    <property type="match status" value="1"/>
</dbReference>
<dbReference type="InterPro" id="IPR013230">
    <property type="entry name" value="Peptidase_M15A_C"/>
</dbReference>
<sequence>MLTSVYWSPDYKRSGGGARRSQHMDFRAVDFKVGGAGRPEAWARTLKR</sequence>
<accession>A0ABY7C147</accession>
<evidence type="ECO:0000313" key="3">
    <source>
        <dbReference type="Proteomes" id="UP001164020"/>
    </source>
</evidence>
<keyword evidence="2" id="KW-0121">Carboxypeptidase</keyword>
<dbReference type="EMBL" id="CP114029">
    <property type="protein sequence ID" value="WAP69809.1"/>
    <property type="molecule type" value="Genomic_DNA"/>
</dbReference>
<evidence type="ECO:0000259" key="1">
    <source>
        <dbReference type="Pfam" id="PF08291"/>
    </source>
</evidence>
<reference evidence="2" key="1">
    <citation type="submission" date="2022-12" db="EMBL/GenBank/DDBJ databases">
        <title>Jiella pelagia sp. nov., isolated from phosphonate enriched culture of Northwest Pacific surface seawater.</title>
        <authorList>
            <person name="Shin D.Y."/>
            <person name="Hwang C.Y."/>
        </authorList>
    </citation>
    <scope>NUCLEOTIDE SEQUENCE</scope>
    <source>
        <strain evidence="2">HL-NP1</strain>
    </source>
</reference>